<feature type="compositionally biased region" description="Basic and acidic residues" evidence="1">
    <location>
        <begin position="237"/>
        <end position="259"/>
    </location>
</feature>
<dbReference type="EMBL" id="JAVRRF010000001">
    <property type="protein sequence ID" value="KAK5068117.1"/>
    <property type="molecule type" value="Genomic_DNA"/>
</dbReference>
<reference evidence="2 3" key="1">
    <citation type="submission" date="2023-08" db="EMBL/GenBank/DDBJ databases">
        <title>Black Yeasts Isolated from many extreme environments.</title>
        <authorList>
            <person name="Coleine C."/>
            <person name="Stajich J.E."/>
            <person name="Selbmann L."/>
        </authorList>
    </citation>
    <scope>NUCLEOTIDE SEQUENCE [LARGE SCALE GENOMIC DNA]</scope>
    <source>
        <strain evidence="2 3">CCFEE 6328</strain>
    </source>
</reference>
<feature type="region of interest" description="Disordered" evidence="1">
    <location>
        <begin position="186"/>
        <end position="286"/>
    </location>
</feature>
<feature type="compositionally biased region" description="Acidic residues" evidence="1">
    <location>
        <begin position="88"/>
        <end position="106"/>
    </location>
</feature>
<comment type="caution">
    <text evidence="2">The sequence shown here is derived from an EMBL/GenBank/DDBJ whole genome shotgun (WGS) entry which is preliminary data.</text>
</comment>
<feature type="region of interest" description="Disordered" evidence="1">
    <location>
        <begin position="1"/>
        <end position="137"/>
    </location>
</feature>
<evidence type="ECO:0000313" key="2">
    <source>
        <dbReference type="EMBL" id="KAK5068117.1"/>
    </source>
</evidence>
<accession>A0ABR0JR23</accession>
<feature type="compositionally biased region" description="Polar residues" evidence="1">
    <location>
        <begin position="125"/>
        <end position="134"/>
    </location>
</feature>
<feature type="compositionally biased region" description="Pro residues" evidence="1">
    <location>
        <begin position="413"/>
        <end position="426"/>
    </location>
</feature>
<keyword evidence="3" id="KW-1185">Reference proteome</keyword>
<feature type="compositionally biased region" description="Basic and acidic residues" evidence="1">
    <location>
        <begin position="54"/>
        <end position="63"/>
    </location>
</feature>
<gene>
    <name evidence="2" type="ORF">LTR69_000235</name>
</gene>
<feature type="compositionally biased region" description="Acidic residues" evidence="1">
    <location>
        <begin position="196"/>
        <end position="236"/>
    </location>
</feature>
<feature type="compositionally biased region" description="Basic and acidic residues" evidence="1">
    <location>
        <begin position="390"/>
        <end position="401"/>
    </location>
</feature>
<sequence length="562" mass="63408">MASNDAGAGHNQSGSEAHWLHSFDNTEARADVGNDHQSDQPEGEPVGDDAAPAADDHDGHTTHQDTIGVQVESAEGAVDSDGSHDSQSEEELDDSDAGQEEQEEQEPEAHWYWSFNPQDRPEQGVDNSAGNQMNVDDAFHPYNEVNDVQQEVFATAYNEPPTWGMATNPRRRSFDTYANDMAEGNHFVAGEGAGPTEDDVDDAVEEDTGEEADDEAEEDVEEEVEETAEDNQEATGDEQRNEQRCPKLVRSDPHVRLPQDDPVPPEARTVGTGDNAGRNLMAIFGDDHDPRTRYRLRIERARGRGNRAAFRNHPDSRTILPARLTLHDICAKYPNHAWGSAVRMFEAEGWDGHRIWEALPRDARHEGARDRPWNYIQRVFTRERETVFHERTGTRWQDHRGPQRPRRRAGAPATPPPAAPMRPQLPIPRNRTERLEQFAGLERQRAVQIIRRLFEVLETDHPPQDAQTFLRRQHDSFLGRVNQMLGVPQPGQDPSPDNIVNALQTMWFRQNQWETGTYVQWQQAGREAALHMYLVNLQGWIHSAQQELNQARGGNGQVGGQP</sequence>
<proteinExistence type="predicted"/>
<dbReference type="Proteomes" id="UP001345691">
    <property type="component" value="Unassembled WGS sequence"/>
</dbReference>
<protein>
    <recommendedName>
        <fullName evidence="4">Myb-like domain-containing protein</fullName>
    </recommendedName>
</protein>
<evidence type="ECO:0000313" key="3">
    <source>
        <dbReference type="Proteomes" id="UP001345691"/>
    </source>
</evidence>
<feature type="compositionally biased region" description="Basic and acidic residues" evidence="1">
    <location>
        <begin position="18"/>
        <end position="39"/>
    </location>
</feature>
<feature type="region of interest" description="Disordered" evidence="1">
    <location>
        <begin position="390"/>
        <end position="426"/>
    </location>
</feature>
<name>A0ABR0JR23_9EURO</name>
<organism evidence="2 3">
    <name type="scientific">Exophiala sideris</name>
    <dbReference type="NCBI Taxonomy" id="1016849"/>
    <lineage>
        <taxon>Eukaryota</taxon>
        <taxon>Fungi</taxon>
        <taxon>Dikarya</taxon>
        <taxon>Ascomycota</taxon>
        <taxon>Pezizomycotina</taxon>
        <taxon>Eurotiomycetes</taxon>
        <taxon>Chaetothyriomycetidae</taxon>
        <taxon>Chaetothyriales</taxon>
        <taxon>Herpotrichiellaceae</taxon>
        <taxon>Exophiala</taxon>
    </lineage>
</organism>
<evidence type="ECO:0008006" key="4">
    <source>
        <dbReference type="Google" id="ProtNLM"/>
    </source>
</evidence>
<evidence type="ECO:0000256" key="1">
    <source>
        <dbReference type="SAM" id="MobiDB-lite"/>
    </source>
</evidence>